<evidence type="ECO:0000313" key="2">
    <source>
        <dbReference type="Proteomes" id="UP001209878"/>
    </source>
</evidence>
<dbReference type="EMBL" id="JAODUO010000110">
    <property type="protein sequence ID" value="KAK2189278.1"/>
    <property type="molecule type" value="Genomic_DNA"/>
</dbReference>
<sequence length="28" mass="3341">MHTTYSNVKRKSRKRHIRPNIVSIICTT</sequence>
<keyword evidence="2" id="KW-1185">Reference proteome</keyword>
<comment type="caution">
    <text evidence="1">The sequence shown here is derived from an EMBL/GenBank/DDBJ whole genome shotgun (WGS) entry which is preliminary data.</text>
</comment>
<dbReference type="Proteomes" id="UP001209878">
    <property type="component" value="Unassembled WGS sequence"/>
</dbReference>
<reference evidence="1" key="1">
    <citation type="journal article" date="2023" name="Mol. Biol. Evol.">
        <title>Third-Generation Sequencing Reveals the Adaptive Role of the Epigenome in Three Deep-Sea Polychaetes.</title>
        <authorList>
            <person name="Perez M."/>
            <person name="Aroh O."/>
            <person name="Sun Y."/>
            <person name="Lan Y."/>
            <person name="Juniper S.K."/>
            <person name="Young C.R."/>
            <person name="Angers B."/>
            <person name="Qian P.Y."/>
        </authorList>
    </citation>
    <scope>NUCLEOTIDE SEQUENCE</scope>
    <source>
        <strain evidence="1">R07B-5</strain>
    </source>
</reference>
<gene>
    <name evidence="1" type="ORF">NP493_111g03011</name>
</gene>
<organism evidence="1 2">
    <name type="scientific">Ridgeia piscesae</name>
    <name type="common">Tubeworm</name>
    <dbReference type="NCBI Taxonomy" id="27915"/>
    <lineage>
        <taxon>Eukaryota</taxon>
        <taxon>Metazoa</taxon>
        <taxon>Spiralia</taxon>
        <taxon>Lophotrochozoa</taxon>
        <taxon>Annelida</taxon>
        <taxon>Polychaeta</taxon>
        <taxon>Sedentaria</taxon>
        <taxon>Canalipalpata</taxon>
        <taxon>Sabellida</taxon>
        <taxon>Siboglinidae</taxon>
        <taxon>Ridgeia</taxon>
    </lineage>
</organism>
<accession>A0AAD9UH33</accession>
<evidence type="ECO:0000313" key="1">
    <source>
        <dbReference type="EMBL" id="KAK2189278.1"/>
    </source>
</evidence>
<name>A0AAD9UH33_RIDPI</name>
<dbReference type="AlphaFoldDB" id="A0AAD9UH33"/>
<protein>
    <submittedName>
        <fullName evidence="1">Uncharacterized protein</fullName>
    </submittedName>
</protein>
<proteinExistence type="predicted"/>